<dbReference type="Pfam" id="PF04116">
    <property type="entry name" value="FA_hydroxylase"/>
    <property type="match status" value="1"/>
</dbReference>
<name>A0A5K0WRJ5_9MAGN</name>
<dbReference type="GO" id="GO:0016491">
    <property type="term" value="F:oxidoreductase activity"/>
    <property type="evidence" value="ECO:0007669"/>
    <property type="project" value="InterPro"/>
</dbReference>
<evidence type="ECO:0000256" key="4">
    <source>
        <dbReference type="ARBA" id="ARBA00022989"/>
    </source>
</evidence>
<gene>
    <name evidence="7" type="ORF">NYM_LOCUS4396</name>
</gene>
<reference evidence="7" key="1">
    <citation type="submission" date="2019-09" db="EMBL/GenBank/DDBJ databases">
        <authorList>
            <person name="Zhang L."/>
        </authorList>
    </citation>
    <scope>NUCLEOTIDE SEQUENCE</scope>
</reference>
<protein>
    <recommendedName>
        <fullName evidence="6">Fatty acid hydroxylase domain-containing protein</fullName>
    </recommendedName>
</protein>
<comment type="subcellular location">
    <subcellularLocation>
        <location evidence="1">Membrane</location>
    </subcellularLocation>
</comment>
<dbReference type="GO" id="GO:0005506">
    <property type="term" value="F:iron ion binding"/>
    <property type="evidence" value="ECO:0007669"/>
    <property type="project" value="InterPro"/>
</dbReference>
<dbReference type="AlphaFoldDB" id="A0A5K0WRJ5"/>
<dbReference type="EMBL" id="LR721775">
    <property type="protein sequence ID" value="VVV56065.1"/>
    <property type="molecule type" value="Genomic_DNA"/>
</dbReference>
<keyword evidence="5" id="KW-0472">Membrane</keyword>
<evidence type="ECO:0000256" key="3">
    <source>
        <dbReference type="ARBA" id="ARBA00022692"/>
    </source>
</evidence>
<accession>A0A5K0WRJ5</accession>
<evidence type="ECO:0000256" key="1">
    <source>
        <dbReference type="ARBA" id="ARBA00004370"/>
    </source>
</evidence>
<keyword evidence="3" id="KW-0812">Transmembrane</keyword>
<dbReference type="PANTHER" id="PTHR11863">
    <property type="entry name" value="STEROL DESATURASE"/>
    <property type="match status" value="1"/>
</dbReference>
<evidence type="ECO:0000256" key="5">
    <source>
        <dbReference type="ARBA" id="ARBA00023136"/>
    </source>
</evidence>
<organism evidence="7">
    <name type="scientific">Nymphaea colorata</name>
    <name type="common">pocket water lily</name>
    <dbReference type="NCBI Taxonomy" id="210225"/>
    <lineage>
        <taxon>Eukaryota</taxon>
        <taxon>Viridiplantae</taxon>
        <taxon>Streptophyta</taxon>
        <taxon>Embryophyta</taxon>
        <taxon>Tracheophyta</taxon>
        <taxon>Spermatophyta</taxon>
        <taxon>Magnoliopsida</taxon>
        <taxon>Nymphaeales</taxon>
        <taxon>Nymphaeaceae</taxon>
        <taxon>Nymphaea</taxon>
    </lineage>
</organism>
<dbReference type="InterPro" id="IPR050307">
    <property type="entry name" value="Sterol_Desaturase_Related"/>
</dbReference>
<evidence type="ECO:0000313" key="7">
    <source>
        <dbReference type="EMBL" id="VVV56065.1"/>
    </source>
</evidence>
<sequence length="109" mass="12498">MMGIRTSLPLPSLWPEVAVQLLVYMLVEDYGVYWVHRLMHSPWAYDKFHRVHHEYTAPIGICTNYGHWVDILILSLPTVAGPAIAPCHVLTFTAWLFLRQLQAVESHCG</sequence>
<dbReference type="InterPro" id="IPR006694">
    <property type="entry name" value="Fatty_acid_hydroxylase"/>
</dbReference>
<dbReference type="GO" id="GO:0008610">
    <property type="term" value="P:lipid biosynthetic process"/>
    <property type="evidence" value="ECO:0007669"/>
    <property type="project" value="InterPro"/>
</dbReference>
<evidence type="ECO:0000259" key="6">
    <source>
        <dbReference type="Pfam" id="PF04116"/>
    </source>
</evidence>
<comment type="similarity">
    <text evidence="2">Belongs to the sterol desaturase family.</text>
</comment>
<evidence type="ECO:0000256" key="2">
    <source>
        <dbReference type="ARBA" id="ARBA00009324"/>
    </source>
</evidence>
<keyword evidence="4" id="KW-1133">Transmembrane helix</keyword>
<dbReference type="GO" id="GO:0016020">
    <property type="term" value="C:membrane"/>
    <property type="evidence" value="ECO:0007669"/>
    <property type="project" value="UniProtKB-SubCell"/>
</dbReference>
<proteinExistence type="inferred from homology"/>
<feature type="domain" description="Fatty acid hydroxylase" evidence="6">
    <location>
        <begin position="22"/>
        <end position="109"/>
    </location>
</feature>